<feature type="non-terminal residue" evidence="2">
    <location>
        <position position="1"/>
    </location>
</feature>
<organism evidence="1 2">
    <name type="scientific">Limulus polyphemus</name>
    <name type="common">Atlantic horseshoe crab</name>
    <dbReference type="NCBI Taxonomy" id="6850"/>
    <lineage>
        <taxon>Eukaryota</taxon>
        <taxon>Metazoa</taxon>
        <taxon>Ecdysozoa</taxon>
        <taxon>Arthropoda</taxon>
        <taxon>Chelicerata</taxon>
        <taxon>Merostomata</taxon>
        <taxon>Xiphosura</taxon>
        <taxon>Limulidae</taxon>
        <taxon>Limulus</taxon>
    </lineage>
</organism>
<evidence type="ECO:0000313" key="1">
    <source>
        <dbReference type="Proteomes" id="UP000694941"/>
    </source>
</evidence>
<gene>
    <name evidence="2" type="primary">LOC111083550</name>
</gene>
<protein>
    <submittedName>
        <fullName evidence="2">Uncharacterized protein LOC111083550</fullName>
    </submittedName>
</protein>
<sequence>LSPTGGYGYNKKPEVWEYHGTYNYGFRSKKKKFGATKGALLALAGVPLLLAPLLSLLFIPALTIPTITVAAGRRKRSVKVTHLAKESEIQAVADYLKKVHYSATQQETVMAEYLQCNGMLSRRDHCLERLACEFSDPLNNDAPELERTVCSILLRHLLKNHYIPDSFKKRLKRAARYSRRHSGRCNDRFFCERLDTHPPEEKGKYQSSRP</sequence>
<name>A0ABM1RWU2_LIMPO</name>
<reference evidence="2" key="1">
    <citation type="submission" date="2025-08" db="UniProtKB">
        <authorList>
            <consortium name="RefSeq"/>
        </authorList>
    </citation>
    <scope>IDENTIFICATION</scope>
    <source>
        <tissue evidence="2">Muscle</tissue>
    </source>
</reference>
<dbReference type="GeneID" id="111083550"/>
<evidence type="ECO:0000313" key="2">
    <source>
        <dbReference type="RefSeq" id="XP_022235847.1"/>
    </source>
</evidence>
<accession>A0ABM1RWU2</accession>
<dbReference type="Proteomes" id="UP000694941">
    <property type="component" value="Unplaced"/>
</dbReference>
<proteinExistence type="predicted"/>
<keyword evidence="1" id="KW-1185">Reference proteome</keyword>
<dbReference type="RefSeq" id="XP_022235847.1">
    <property type="nucleotide sequence ID" value="XM_022380139.1"/>
</dbReference>